<dbReference type="EMBL" id="CP011213">
    <property type="protein sequence ID" value="AKM82331.1"/>
    <property type="molecule type" value="Genomic_DNA"/>
</dbReference>
<evidence type="ECO:0000313" key="1">
    <source>
        <dbReference type="EMBL" id="AKM82331.1"/>
    </source>
</evidence>
<dbReference type="KEGG" id="bbgw:UT28_C0001G0526"/>
<reference evidence="1 2" key="1">
    <citation type="journal article" date="2015" name="Nature">
        <title>rRNA introns, odd ribosomes, and small enigmatic genomes across a large radiation of phyla.</title>
        <authorList>
            <person name="Brown C.T."/>
            <person name="Hug L.A."/>
            <person name="Thomas B.C."/>
            <person name="Sharon I."/>
            <person name="Castelle C.J."/>
            <person name="Singh A."/>
            <person name="Wilkins M.J."/>
            <person name="Williams K.H."/>
            <person name="Banfield J.F."/>
        </authorList>
    </citation>
    <scope>NUCLEOTIDE SEQUENCE [LARGE SCALE GENOMIC DNA]</scope>
</reference>
<accession>A0A0G4B306</accession>
<name>A0A0G4B306_9BACT</name>
<evidence type="ECO:0000313" key="2">
    <source>
        <dbReference type="Proteomes" id="UP000035648"/>
    </source>
</evidence>
<proteinExistence type="predicted"/>
<protein>
    <submittedName>
        <fullName evidence="1">Uncharacterized protein</fullName>
    </submittedName>
</protein>
<dbReference type="Proteomes" id="UP000035648">
    <property type="component" value="Chromosome"/>
</dbReference>
<organism evidence="1 2">
    <name type="scientific">Berkelbacteria bacterium GW2011_GWE1_39_12</name>
    <dbReference type="NCBI Taxonomy" id="1618337"/>
    <lineage>
        <taxon>Bacteria</taxon>
        <taxon>Candidatus Berkelbacteria</taxon>
    </lineage>
</organism>
<gene>
    <name evidence="1" type="ORF">UT28_C0001G0526</name>
</gene>
<sequence>MHNLNIPNWLYDDELASSLVQQLKDLIGRECDVKILPDDSDEAFFKVCLPKWDKVILFAGTASYDNSEHSILEAVAHILYYLSQEDNRQIFEIELSFT</sequence>
<dbReference type="AlphaFoldDB" id="A0A0G4B306"/>